<dbReference type="SUPFAM" id="SSF55945">
    <property type="entry name" value="TATA-box binding protein-like"/>
    <property type="match status" value="2"/>
</dbReference>
<proteinExistence type="inferred from homology"/>
<dbReference type="InterPro" id="IPR000814">
    <property type="entry name" value="TBP"/>
</dbReference>
<keyword evidence="5" id="KW-0539">Nucleus</keyword>
<dbReference type="PRINTS" id="PR00686">
    <property type="entry name" value="TIFACTORIID"/>
</dbReference>
<keyword evidence="4" id="KW-0804">Transcription</keyword>
<accession>A0ABQ0DIC0</accession>
<evidence type="ECO:0000256" key="1">
    <source>
        <dbReference type="ARBA" id="ARBA00004123"/>
    </source>
</evidence>
<evidence type="ECO:0000256" key="2">
    <source>
        <dbReference type="ARBA" id="ARBA00005560"/>
    </source>
</evidence>
<protein>
    <recommendedName>
        <fullName evidence="8">TATA-box-binding protein</fullName>
    </recommendedName>
</protein>
<organism evidence="6 7">
    <name type="scientific">Entamoeba nuttalli</name>
    <dbReference type="NCBI Taxonomy" id="412467"/>
    <lineage>
        <taxon>Eukaryota</taxon>
        <taxon>Amoebozoa</taxon>
        <taxon>Evosea</taxon>
        <taxon>Archamoebae</taxon>
        <taxon>Mastigamoebida</taxon>
        <taxon>Entamoebidae</taxon>
        <taxon>Entamoeba</taxon>
    </lineage>
</organism>
<dbReference type="InterPro" id="IPR012295">
    <property type="entry name" value="TBP_dom_sf"/>
</dbReference>
<dbReference type="PANTHER" id="PTHR10126">
    <property type="entry name" value="TATA-BOX BINDING PROTEIN"/>
    <property type="match status" value="1"/>
</dbReference>
<comment type="similarity">
    <text evidence="2">Belongs to the TBP family.</text>
</comment>
<evidence type="ECO:0000256" key="5">
    <source>
        <dbReference type="ARBA" id="ARBA00023242"/>
    </source>
</evidence>
<gene>
    <name evidence="6" type="ORF">ENUP19_0118G0042</name>
</gene>
<comment type="subcellular location">
    <subcellularLocation>
        <location evidence="1">Nucleus</location>
    </subcellularLocation>
</comment>
<dbReference type="HAMAP" id="MF_00408">
    <property type="entry name" value="TATA_bind_prot_arch"/>
    <property type="match status" value="1"/>
</dbReference>
<keyword evidence="7" id="KW-1185">Reference proteome</keyword>
<dbReference type="InterPro" id="IPR033710">
    <property type="entry name" value="TBP_eukaryotic"/>
</dbReference>
<evidence type="ECO:0000256" key="3">
    <source>
        <dbReference type="ARBA" id="ARBA00023125"/>
    </source>
</evidence>
<evidence type="ECO:0000313" key="6">
    <source>
        <dbReference type="EMBL" id="GAB1222601.1"/>
    </source>
</evidence>
<name>A0ABQ0DIC0_9EUKA</name>
<dbReference type="InterPro" id="IPR030491">
    <property type="entry name" value="TBP_CS"/>
</dbReference>
<evidence type="ECO:0008006" key="8">
    <source>
        <dbReference type="Google" id="ProtNLM"/>
    </source>
</evidence>
<reference evidence="6 7" key="1">
    <citation type="journal article" date="2019" name="PLoS Negl. Trop. Dis.">
        <title>Whole genome sequencing of Entamoeba nuttalli reveals mammalian host-related molecular signatures and a novel octapeptide-repeat surface protein.</title>
        <authorList>
            <person name="Tanaka M."/>
            <person name="Makiuchi T."/>
            <person name="Komiyama T."/>
            <person name="Shiina T."/>
            <person name="Osaki K."/>
            <person name="Tachibana H."/>
        </authorList>
    </citation>
    <scope>NUCLEOTIDE SEQUENCE [LARGE SCALE GENOMIC DNA]</scope>
    <source>
        <strain evidence="6 7">P19-061405</strain>
    </source>
</reference>
<dbReference type="PROSITE" id="PS00351">
    <property type="entry name" value="TFIID"/>
    <property type="match status" value="1"/>
</dbReference>
<comment type="caution">
    <text evidence="6">The sequence shown here is derived from an EMBL/GenBank/DDBJ whole genome shotgun (WGS) entry which is preliminary data.</text>
</comment>
<keyword evidence="3" id="KW-0238">DNA-binding</keyword>
<dbReference type="EMBL" id="BAAFRS010000118">
    <property type="protein sequence ID" value="GAB1222601.1"/>
    <property type="molecule type" value="Genomic_DNA"/>
</dbReference>
<dbReference type="Proteomes" id="UP001628156">
    <property type="component" value="Unassembled WGS sequence"/>
</dbReference>
<sequence>MSTPGDFSLSPFILGGAVDPRSMSQLGNICHADYMSTSTESQERSLNNPNDTHPEIVNVVSTFQLGVKLELRKIVQKARNAEYNPKRFAGAIMRISSPKSTALIFQTGKIVCTGTRSIEESKIASKKYAKIIKKIGYPIHYSNFNVQNIVGSCDVKFQIALRALVDSYLAFCQYEPEVFPGLVYRMASPKVTLLVFSTGKVVLTGAKDEESLNLAYKNIYPILLANRKEDISNQ</sequence>
<evidence type="ECO:0000256" key="4">
    <source>
        <dbReference type="ARBA" id="ARBA00023163"/>
    </source>
</evidence>
<dbReference type="CDD" id="cd04516">
    <property type="entry name" value="TBP_eukaryotes"/>
    <property type="match status" value="1"/>
</dbReference>
<dbReference type="Gene3D" id="3.30.310.10">
    <property type="entry name" value="TATA-Binding Protein"/>
    <property type="match status" value="2"/>
</dbReference>
<evidence type="ECO:0000313" key="7">
    <source>
        <dbReference type="Proteomes" id="UP001628156"/>
    </source>
</evidence>
<dbReference type="Pfam" id="PF00352">
    <property type="entry name" value="TBP"/>
    <property type="match status" value="2"/>
</dbReference>